<evidence type="ECO:0000259" key="9">
    <source>
        <dbReference type="PROSITE" id="PS50109"/>
    </source>
</evidence>
<accession>A0A968GDL7</accession>
<name>A0A968GDL7_9SPIO</name>
<comment type="caution">
    <text evidence="10">The sequence shown here is derived from an EMBL/GenBank/DDBJ whole genome shotgun (WGS) entry which is preliminary data.</text>
</comment>
<keyword evidence="4" id="KW-0808">Transferase</keyword>
<evidence type="ECO:0000256" key="4">
    <source>
        <dbReference type="ARBA" id="ARBA00022679"/>
    </source>
</evidence>
<dbReference type="InterPro" id="IPR004358">
    <property type="entry name" value="Sig_transdc_His_kin-like_C"/>
</dbReference>
<evidence type="ECO:0000256" key="1">
    <source>
        <dbReference type="ARBA" id="ARBA00000085"/>
    </source>
</evidence>
<dbReference type="Gene3D" id="1.10.287.130">
    <property type="match status" value="1"/>
</dbReference>
<evidence type="ECO:0000256" key="2">
    <source>
        <dbReference type="ARBA" id="ARBA00012438"/>
    </source>
</evidence>
<keyword evidence="5" id="KW-0547">Nucleotide-binding</keyword>
<evidence type="ECO:0000256" key="8">
    <source>
        <dbReference type="ARBA" id="ARBA00023012"/>
    </source>
</evidence>
<evidence type="ECO:0000256" key="5">
    <source>
        <dbReference type="ARBA" id="ARBA00022741"/>
    </source>
</evidence>
<comment type="catalytic activity">
    <reaction evidence="1">
        <text>ATP + protein L-histidine = ADP + protein N-phospho-L-histidine.</text>
        <dbReference type="EC" id="2.7.13.3"/>
    </reaction>
</comment>
<dbReference type="AlphaFoldDB" id="A0A968GDL7"/>
<dbReference type="PANTHER" id="PTHR43065:SF10">
    <property type="entry name" value="PEROXIDE STRESS-ACTIVATED HISTIDINE KINASE MAK3"/>
    <property type="match status" value="1"/>
</dbReference>
<dbReference type="EC" id="2.7.13.3" evidence="2"/>
<dbReference type="InterPro" id="IPR005467">
    <property type="entry name" value="His_kinase_dom"/>
</dbReference>
<dbReference type="GO" id="GO:0000155">
    <property type="term" value="F:phosphorelay sensor kinase activity"/>
    <property type="evidence" value="ECO:0007669"/>
    <property type="project" value="InterPro"/>
</dbReference>
<dbReference type="InterPro" id="IPR036890">
    <property type="entry name" value="HATPase_C_sf"/>
</dbReference>
<dbReference type="Pfam" id="PF02518">
    <property type="entry name" value="HATPase_c"/>
    <property type="match status" value="1"/>
</dbReference>
<dbReference type="CDD" id="cd00075">
    <property type="entry name" value="HATPase"/>
    <property type="match status" value="1"/>
</dbReference>
<dbReference type="PRINTS" id="PR00344">
    <property type="entry name" value="BCTRLSENSOR"/>
</dbReference>
<evidence type="ECO:0000313" key="10">
    <source>
        <dbReference type="EMBL" id="NIZ41079.1"/>
    </source>
</evidence>
<dbReference type="PANTHER" id="PTHR43065">
    <property type="entry name" value="SENSOR HISTIDINE KINASE"/>
    <property type="match status" value="1"/>
</dbReference>
<dbReference type="RefSeq" id="WP_167700658.1">
    <property type="nucleotide sequence ID" value="NZ_CP118174.1"/>
</dbReference>
<dbReference type="Gene3D" id="3.30.565.10">
    <property type="entry name" value="Histidine kinase-like ATPase, C-terminal domain"/>
    <property type="match status" value="1"/>
</dbReference>
<protein>
    <recommendedName>
        <fullName evidence="2">histidine kinase</fullName>
        <ecNumber evidence="2">2.7.13.3</ecNumber>
    </recommendedName>
</protein>
<organism evidence="10 11">
    <name type="scientific">Entomospira entomophila</name>
    <dbReference type="NCBI Taxonomy" id="2719988"/>
    <lineage>
        <taxon>Bacteria</taxon>
        <taxon>Pseudomonadati</taxon>
        <taxon>Spirochaetota</taxon>
        <taxon>Spirochaetia</taxon>
        <taxon>Spirochaetales</taxon>
        <taxon>Spirochaetaceae</taxon>
        <taxon>Entomospira</taxon>
    </lineage>
</organism>
<keyword evidence="8" id="KW-0902">Two-component regulatory system</keyword>
<proteinExistence type="predicted"/>
<dbReference type="SUPFAM" id="SSF47384">
    <property type="entry name" value="Homodimeric domain of signal transducing histidine kinase"/>
    <property type="match status" value="1"/>
</dbReference>
<dbReference type="InterPro" id="IPR003594">
    <property type="entry name" value="HATPase_dom"/>
</dbReference>
<keyword evidence="7" id="KW-0067">ATP-binding</keyword>
<dbReference type="Gene3D" id="3.30.450.20">
    <property type="entry name" value="PAS domain"/>
    <property type="match status" value="1"/>
</dbReference>
<dbReference type="EMBL" id="JAATLJ010000001">
    <property type="protein sequence ID" value="NIZ41079.1"/>
    <property type="molecule type" value="Genomic_DNA"/>
</dbReference>
<dbReference type="SMART" id="SM00387">
    <property type="entry name" value="HATPase_c"/>
    <property type="match status" value="1"/>
</dbReference>
<evidence type="ECO:0000256" key="7">
    <source>
        <dbReference type="ARBA" id="ARBA00022840"/>
    </source>
</evidence>
<reference evidence="10 11" key="1">
    <citation type="submission" date="2020-03" db="EMBL/GenBank/DDBJ databases">
        <title>Spirochaetal bacteria isolated from arthropods constitute a novel genus Entomospira genus novum within the order Spirochaetales.</title>
        <authorList>
            <person name="Grana-Miraglia L."/>
            <person name="Sikutova S."/>
            <person name="Fingerle V."/>
            <person name="Sing A."/>
            <person name="Castillo-Ramirez S."/>
            <person name="Margos G."/>
            <person name="Rudolf I."/>
        </authorList>
    </citation>
    <scope>NUCLEOTIDE SEQUENCE [LARGE SCALE GENOMIC DNA]</scope>
    <source>
        <strain evidence="10 11">BR193</strain>
    </source>
</reference>
<evidence type="ECO:0000256" key="3">
    <source>
        <dbReference type="ARBA" id="ARBA00022553"/>
    </source>
</evidence>
<dbReference type="SMART" id="SM00388">
    <property type="entry name" value="HisKA"/>
    <property type="match status" value="1"/>
</dbReference>
<dbReference type="InterPro" id="IPR036097">
    <property type="entry name" value="HisK_dim/P_sf"/>
</dbReference>
<dbReference type="Pfam" id="PF00512">
    <property type="entry name" value="HisKA"/>
    <property type="match status" value="1"/>
</dbReference>
<dbReference type="InterPro" id="IPR003661">
    <property type="entry name" value="HisK_dim/P_dom"/>
</dbReference>
<gene>
    <name evidence="10" type="ORF">HCT14_06145</name>
</gene>
<evidence type="ECO:0000313" key="11">
    <source>
        <dbReference type="Proteomes" id="UP000711995"/>
    </source>
</evidence>
<keyword evidence="3" id="KW-0597">Phosphoprotein</keyword>
<dbReference type="CDD" id="cd00082">
    <property type="entry name" value="HisKA"/>
    <property type="match status" value="1"/>
</dbReference>
<dbReference type="PROSITE" id="PS50109">
    <property type="entry name" value="HIS_KIN"/>
    <property type="match status" value="1"/>
</dbReference>
<feature type="domain" description="Histidine kinase" evidence="9">
    <location>
        <begin position="159"/>
        <end position="374"/>
    </location>
</feature>
<keyword evidence="11" id="KW-1185">Reference proteome</keyword>
<evidence type="ECO:0000256" key="6">
    <source>
        <dbReference type="ARBA" id="ARBA00022777"/>
    </source>
</evidence>
<sequence>MRRHVTKALHKSNKLSTETLITLLTATHDELAIVQAVLESLKHGIIVVNEKGDPLVWNQSALRLFQTGELKQDRALWKSIHHKELRNYLEISIKAQILGESEDLRIHNRLICCEITPWVLSGAIAGSLIWIEDVTEKRLQMTRLRQAEAMARLSTMAATLAHEIKNPLGAISIHLQLLKKSIPSTIWTEHMQETFDVLSEEMHRLGEVVHNYLDASRPLSMHLERCDLLSTLQELLDVLSVEASEHHIELNLNKQMAFIPLLLLDKSLIKQAVMNLLQNSMQSGAHIIDLNLYVTAEQVILEIEDDGVGISAENINKIFEPHFTTRKNGNGLGLTIVFKILREHGASIEVESPIINHQEGMHGTRVRVKFMRMDGEYMQLAAPTHTQLS</sequence>
<dbReference type="GO" id="GO:0005524">
    <property type="term" value="F:ATP binding"/>
    <property type="evidence" value="ECO:0007669"/>
    <property type="project" value="UniProtKB-KW"/>
</dbReference>
<dbReference type="Proteomes" id="UP000711995">
    <property type="component" value="Unassembled WGS sequence"/>
</dbReference>
<keyword evidence="6" id="KW-0418">Kinase</keyword>
<dbReference type="SUPFAM" id="SSF55874">
    <property type="entry name" value="ATPase domain of HSP90 chaperone/DNA topoisomerase II/histidine kinase"/>
    <property type="match status" value="1"/>
</dbReference>